<evidence type="ECO:0000256" key="6">
    <source>
        <dbReference type="ARBA" id="ARBA00023242"/>
    </source>
</evidence>
<evidence type="ECO:0000259" key="8">
    <source>
        <dbReference type="PROSITE" id="PS50811"/>
    </source>
</evidence>
<keyword evidence="6" id="KW-0539">Nucleus</keyword>
<accession>A0A0Q3QAW1</accession>
<protein>
    <recommendedName>
        <fullName evidence="8">WRKY domain-containing protein</fullName>
    </recommendedName>
</protein>
<name>A0A0Q3QAW1_BRADI</name>
<dbReference type="PROSITE" id="PS50811">
    <property type="entry name" value="WRKY"/>
    <property type="match status" value="2"/>
</dbReference>
<comment type="subcellular location">
    <subcellularLocation>
        <location evidence="1">Nucleus</location>
    </subcellularLocation>
</comment>
<dbReference type="Pfam" id="PF03106">
    <property type="entry name" value="WRKY"/>
    <property type="match status" value="2"/>
</dbReference>
<dbReference type="GO" id="GO:0000976">
    <property type="term" value="F:transcription cis-regulatory region binding"/>
    <property type="evidence" value="ECO:0000318"/>
    <property type="project" value="GO_Central"/>
</dbReference>
<organism evidence="9">
    <name type="scientific">Brachypodium distachyon</name>
    <name type="common">Purple false brome</name>
    <name type="synonym">Trachynia distachya</name>
    <dbReference type="NCBI Taxonomy" id="15368"/>
    <lineage>
        <taxon>Eukaryota</taxon>
        <taxon>Viridiplantae</taxon>
        <taxon>Streptophyta</taxon>
        <taxon>Embryophyta</taxon>
        <taxon>Tracheophyta</taxon>
        <taxon>Spermatophyta</taxon>
        <taxon>Magnoliopsida</taxon>
        <taxon>Liliopsida</taxon>
        <taxon>Poales</taxon>
        <taxon>Poaceae</taxon>
        <taxon>BOP clade</taxon>
        <taxon>Pooideae</taxon>
        <taxon>Stipodae</taxon>
        <taxon>Brachypodieae</taxon>
        <taxon>Brachypodium</taxon>
    </lineage>
</organism>
<evidence type="ECO:0000313" key="11">
    <source>
        <dbReference type="Proteomes" id="UP000008810"/>
    </source>
</evidence>
<reference evidence="9 10" key="1">
    <citation type="journal article" date="2010" name="Nature">
        <title>Genome sequencing and analysis of the model grass Brachypodium distachyon.</title>
        <authorList>
            <consortium name="International Brachypodium Initiative"/>
        </authorList>
    </citation>
    <scope>NUCLEOTIDE SEQUENCE [LARGE SCALE GENOMIC DNA]</scope>
    <source>
        <strain evidence="9 10">Bd21</strain>
    </source>
</reference>
<dbReference type="OrthoDB" id="1923003at2759"/>
<reference evidence="10" key="3">
    <citation type="submission" date="2018-08" db="UniProtKB">
        <authorList>
            <consortium name="EnsemblPlants"/>
        </authorList>
    </citation>
    <scope>IDENTIFICATION</scope>
    <source>
        <strain evidence="10">cv. Bd21</strain>
    </source>
</reference>
<reference evidence="9" key="2">
    <citation type="submission" date="2017-06" db="EMBL/GenBank/DDBJ databases">
        <title>WGS assembly of Brachypodium distachyon.</title>
        <authorList>
            <consortium name="The International Brachypodium Initiative"/>
            <person name="Lucas S."/>
            <person name="Harmon-Smith M."/>
            <person name="Lail K."/>
            <person name="Tice H."/>
            <person name="Grimwood J."/>
            <person name="Bruce D."/>
            <person name="Barry K."/>
            <person name="Shu S."/>
            <person name="Lindquist E."/>
            <person name="Wang M."/>
            <person name="Pitluck S."/>
            <person name="Vogel J.P."/>
            <person name="Garvin D.F."/>
            <person name="Mockler T.C."/>
            <person name="Schmutz J."/>
            <person name="Rokhsar D."/>
            <person name="Bevan M.W."/>
        </authorList>
    </citation>
    <scope>NUCLEOTIDE SEQUENCE</scope>
    <source>
        <strain evidence="9">Bd21</strain>
    </source>
</reference>
<dbReference type="STRING" id="15368.A0A0Q3QAW1"/>
<feature type="region of interest" description="Disordered" evidence="7">
    <location>
        <begin position="499"/>
        <end position="556"/>
    </location>
</feature>
<evidence type="ECO:0000313" key="9">
    <source>
        <dbReference type="EMBL" id="KQJ98825.1"/>
    </source>
</evidence>
<gene>
    <name evidence="10" type="primary">LOC100825419</name>
    <name evidence="9" type="ORF">BRADI_3g39340v3</name>
</gene>
<feature type="region of interest" description="Disordered" evidence="7">
    <location>
        <begin position="602"/>
        <end position="621"/>
    </location>
</feature>
<sequence>MSGTGKRGALTEDWMLPTPSPRTLMLSLFNEDLSSGPCSDVFGDNKPQDGIDGAKPSLVVSSWEETTQVVEAPPHFEPNLFGAKEKPISGSSLAERMAPGNGLCALQIDTSRVGSSVSIRSPVVIPPGVSPRELLESPVFLPNAIAQPSPTTGKLPFLMRANANLAIPSVHKKDEDLSSRDGCTIFFQPILRPKPPIFPTTNKTSVGDNRQDLSLQSSSTATKDVTRTTSVKPKKLDFMFDNDHPIPIPDKEQEECDADRDGNYSLAPVIAAEDGYNWRKYGQKQVKNSDHPRSYYKCSHPNCPVKKKVERCQDGHITEIVYKGSHNHPLPPPSHHFQDVHGEILGTKLSASLNTADQLADISAVETREAVDSSPVLSNEDDNKGTHGTVYLGFDGGGDATGSKRRKMDSVTSTTAIGTIDIEAMASRAVQEPRVIVQTTSDVDILDDGYRWRKYGQKVVKGNPNPRSYYRCTHPGCSVRKHVERASNDPKSVITTYEGKHDHEVPAARNTGSPSSGPGGAPPAPPQANILHRSPEPAQGRLSQSGGLAAYGSTGRSGVADAFSSGMLPHGIAVLAPPLGTFAPSQISGHPPAMQGYARRMPLTGEEKVNPAAQHGKPATNRTTAYQQLMGRLSQDPQM</sequence>
<dbReference type="FunFam" id="2.20.25.80:FF:000001">
    <property type="entry name" value="WRKY transcription factor 33"/>
    <property type="match status" value="1"/>
</dbReference>
<dbReference type="InterPro" id="IPR044810">
    <property type="entry name" value="WRKY_plant"/>
</dbReference>
<proteinExistence type="predicted"/>
<dbReference type="GO" id="GO:0005634">
    <property type="term" value="C:nucleus"/>
    <property type="evidence" value="ECO:0000318"/>
    <property type="project" value="GO_Central"/>
</dbReference>
<keyword evidence="5" id="KW-0804">Transcription</keyword>
<dbReference type="GO" id="GO:0003700">
    <property type="term" value="F:DNA-binding transcription factor activity"/>
    <property type="evidence" value="ECO:0000318"/>
    <property type="project" value="GO_Central"/>
</dbReference>
<dbReference type="GO" id="GO:0006355">
    <property type="term" value="P:regulation of DNA-templated transcription"/>
    <property type="evidence" value="ECO:0000318"/>
    <property type="project" value="GO_Central"/>
</dbReference>
<dbReference type="SUPFAM" id="SSF118290">
    <property type="entry name" value="WRKY DNA-binding domain"/>
    <property type="match status" value="2"/>
</dbReference>
<dbReference type="EMBL" id="CM000882">
    <property type="protein sequence ID" value="KQJ98825.1"/>
    <property type="molecule type" value="Genomic_DNA"/>
</dbReference>
<evidence type="ECO:0000256" key="1">
    <source>
        <dbReference type="ARBA" id="ARBA00004123"/>
    </source>
</evidence>
<keyword evidence="3" id="KW-0805">Transcription regulation</keyword>
<evidence type="ECO:0000256" key="2">
    <source>
        <dbReference type="ARBA" id="ARBA00022737"/>
    </source>
</evidence>
<dbReference type="FunFam" id="2.20.25.80:FF:000006">
    <property type="entry name" value="WRKY transcription factor"/>
    <property type="match status" value="1"/>
</dbReference>
<dbReference type="Gene3D" id="2.20.25.80">
    <property type="entry name" value="WRKY domain"/>
    <property type="match status" value="2"/>
</dbReference>
<feature type="domain" description="WRKY" evidence="8">
    <location>
        <begin position="267"/>
        <end position="331"/>
    </location>
</feature>
<keyword evidence="2" id="KW-0677">Repeat</keyword>
<dbReference type="PANTHER" id="PTHR31221:SF370">
    <property type="entry name" value="WRKY DOMAIN-CONTAINING PROTEIN"/>
    <property type="match status" value="1"/>
</dbReference>
<dbReference type="Proteomes" id="UP000008810">
    <property type="component" value="Chromosome 3"/>
</dbReference>
<evidence type="ECO:0000256" key="7">
    <source>
        <dbReference type="SAM" id="MobiDB-lite"/>
    </source>
</evidence>
<feature type="region of interest" description="Disordered" evidence="7">
    <location>
        <begin position="202"/>
        <end position="228"/>
    </location>
</feature>
<dbReference type="SMART" id="SM00774">
    <property type="entry name" value="WRKY"/>
    <property type="match status" value="2"/>
</dbReference>
<keyword evidence="11" id="KW-1185">Reference proteome</keyword>
<dbReference type="AlphaFoldDB" id="A0A0Q3QAW1"/>
<dbReference type="InterPro" id="IPR036576">
    <property type="entry name" value="WRKY_dom_sf"/>
</dbReference>
<evidence type="ECO:0000256" key="4">
    <source>
        <dbReference type="ARBA" id="ARBA00023125"/>
    </source>
</evidence>
<dbReference type="InterPro" id="IPR003657">
    <property type="entry name" value="WRKY_dom"/>
</dbReference>
<evidence type="ECO:0000256" key="3">
    <source>
        <dbReference type="ARBA" id="ARBA00023015"/>
    </source>
</evidence>
<dbReference type="GO" id="GO:0009737">
    <property type="term" value="P:response to abscisic acid"/>
    <property type="evidence" value="ECO:0007669"/>
    <property type="project" value="UniProtKB-ARBA"/>
</dbReference>
<dbReference type="EnsemblPlants" id="KQJ98825">
    <property type="protein sequence ID" value="KQJ98825"/>
    <property type="gene ID" value="BRADI_3g39340v3"/>
</dbReference>
<keyword evidence="4" id="KW-0238">DNA-binding</keyword>
<feature type="domain" description="WRKY" evidence="8">
    <location>
        <begin position="441"/>
        <end position="506"/>
    </location>
</feature>
<evidence type="ECO:0000313" key="10">
    <source>
        <dbReference type="EnsemblPlants" id="KQJ98825"/>
    </source>
</evidence>
<dbReference type="PANTHER" id="PTHR31221">
    <property type="entry name" value="WRKY TRANSCRIPTION FACTOR PROTEIN 1-RELATED"/>
    <property type="match status" value="1"/>
</dbReference>
<dbReference type="Gramene" id="KQJ98825">
    <property type="protein sequence ID" value="KQJ98825"/>
    <property type="gene ID" value="BRADI_3g39340v3"/>
</dbReference>
<evidence type="ECO:0000256" key="5">
    <source>
        <dbReference type="ARBA" id="ARBA00023163"/>
    </source>
</evidence>